<name>A0A485K8C8_9STRA</name>
<dbReference type="EMBL" id="VJMH01000223">
    <property type="protein sequence ID" value="KAF0717682.1"/>
    <property type="molecule type" value="Genomic_DNA"/>
</dbReference>
<feature type="transmembrane region" description="Helical" evidence="1">
    <location>
        <begin position="111"/>
        <end position="136"/>
    </location>
</feature>
<organism evidence="7 8">
    <name type="scientific">Aphanomyces stellatus</name>
    <dbReference type="NCBI Taxonomy" id="120398"/>
    <lineage>
        <taxon>Eukaryota</taxon>
        <taxon>Sar</taxon>
        <taxon>Stramenopiles</taxon>
        <taxon>Oomycota</taxon>
        <taxon>Saprolegniomycetes</taxon>
        <taxon>Saprolegniales</taxon>
        <taxon>Verrucalvaceae</taxon>
        <taxon>Aphanomyces</taxon>
    </lineage>
</organism>
<dbReference type="EMBL" id="CAADRA010000223">
    <property type="protein sequence ID" value="VFT79355.1"/>
    <property type="molecule type" value="Genomic_DNA"/>
</dbReference>
<evidence type="ECO:0000313" key="4">
    <source>
        <dbReference type="EMBL" id="KAF0718057.1"/>
    </source>
</evidence>
<keyword evidence="1" id="KW-0812">Transmembrane</keyword>
<dbReference type="OrthoDB" id="100542at2759"/>
<evidence type="ECO:0000313" key="7">
    <source>
        <dbReference type="EMBL" id="VFT79355.1"/>
    </source>
</evidence>
<dbReference type="EMBL" id="VJMH01000185">
    <property type="protein sequence ID" value="KAF0718057.1"/>
    <property type="molecule type" value="Genomic_DNA"/>
</dbReference>
<dbReference type="EMBL" id="VJMH01000185">
    <property type="protein sequence ID" value="KAF0718051.1"/>
    <property type="molecule type" value="Genomic_DNA"/>
</dbReference>
<sequence>MLSVLVGLNIGVATFETLWVATCFHQLFEGVTVGTSTVVWLAEKSLLVAIGYSFTTLLGMVLGMALSSSYSDTSVTALWVGGTLDAVGILVDTGLVEVAHISVPDLLYKTLAIRASTFVSLWLGAGAMAIVGYWTLAVT</sequence>
<keyword evidence="1" id="KW-0472">Membrane</keyword>
<dbReference type="EMBL" id="CAADRA010000185">
    <property type="protein sequence ID" value="VFT79134.1"/>
    <property type="molecule type" value="Genomic_DNA"/>
</dbReference>
<dbReference type="EMBL" id="CAADRA010000185">
    <property type="protein sequence ID" value="VFT79140.1"/>
    <property type="molecule type" value="Genomic_DNA"/>
</dbReference>
<evidence type="ECO:0000256" key="1">
    <source>
        <dbReference type="SAM" id="Phobius"/>
    </source>
</evidence>
<reference evidence="7 8" key="1">
    <citation type="submission" date="2019-03" db="EMBL/GenBank/DDBJ databases">
        <authorList>
            <person name="Gaulin E."/>
            <person name="Dumas B."/>
        </authorList>
    </citation>
    <scope>NUCLEOTIDE SEQUENCE [LARGE SCALE GENOMIC DNA]</scope>
    <source>
        <strain evidence="7">CBS 568.67</strain>
    </source>
</reference>
<evidence type="ECO:0000313" key="3">
    <source>
        <dbReference type="EMBL" id="KAF0718051.1"/>
    </source>
</evidence>
<reference evidence="2" key="2">
    <citation type="submission" date="2019-06" db="EMBL/GenBank/DDBJ databases">
        <title>Genomics analysis of Aphanomyces spp. identifies a new class of oomycete effector associated with host adaptation.</title>
        <authorList>
            <person name="Gaulin E."/>
        </authorList>
    </citation>
    <scope>NUCLEOTIDE SEQUENCE</scope>
    <source>
        <strain evidence="2">CBS 578.67</strain>
    </source>
</reference>
<evidence type="ECO:0000313" key="6">
    <source>
        <dbReference type="EMBL" id="VFT79140.1"/>
    </source>
</evidence>
<evidence type="ECO:0000313" key="8">
    <source>
        <dbReference type="Proteomes" id="UP000332933"/>
    </source>
</evidence>
<keyword evidence="8" id="KW-1185">Reference proteome</keyword>
<dbReference type="Proteomes" id="UP000332933">
    <property type="component" value="Unassembled WGS sequence"/>
</dbReference>
<evidence type="ECO:0000313" key="5">
    <source>
        <dbReference type="EMBL" id="VFT79134.1"/>
    </source>
</evidence>
<keyword evidence="1" id="KW-1133">Transmembrane helix</keyword>
<gene>
    <name evidence="7" type="primary">Aste57867_2152</name>
    <name evidence="5" type="synonym">Aste57867_1929</name>
    <name evidence="6" type="synonym">Aste57867_1935</name>
    <name evidence="3" type="ORF">As57867_001927</name>
    <name evidence="4" type="ORF">As57867_001933</name>
    <name evidence="2" type="ORF">As57867_002147</name>
    <name evidence="5" type="ORF">ASTE57867_1929</name>
    <name evidence="6" type="ORF">ASTE57867_1935</name>
    <name evidence="7" type="ORF">ASTE57867_2152</name>
</gene>
<protein>
    <submittedName>
        <fullName evidence="5">Aste57867_1929 protein</fullName>
    </submittedName>
    <submittedName>
        <fullName evidence="6">Aste57867_1935 protein</fullName>
    </submittedName>
    <submittedName>
        <fullName evidence="7">Aste57867_2152 protein</fullName>
    </submittedName>
</protein>
<feature type="transmembrane region" description="Helical" evidence="1">
    <location>
        <begin position="46"/>
        <end position="66"/>
    </location>
</feature>
<accession>A0A485K8C8</accession>
<evidence type="ECO:0000313" key="2">
    <source>
        <dbReference type="EMBL" id="KAF0717682.1"/>
    </source>
</evidence>
<proteinExistence type="predicted"/>
<dbReference type="AlphaFoldDB" id="A0A485K8C8"/>